<reference evidence="2 3" key="1">
    <citation type="submission" date="2018-11" db="EMBL/GenBank/DDBJ databases">
        <authorList>
            <consortium name="Pathogen Informatics"/>
        </authorList>
    </citation>
    <scope>NUCLEOTIDE SEQUENCE [LARGE SCALE GENOMIC DNA]</scope>
</reference>
<sequence>MRPNPPTLFAAERPCFFSHSLLTTAPTIRFDDYLGTAMFCRTVADYVLLERHRLSPSPLKLTFLQIAWVLPYLLVRLTSSFFLFLGCSFIYASLFEQWGQFVSRSLRSSSHPGRYRSSRY</sequence>
<evidence type="ECO:0000256" key="1">
    <source>
        <dbReference type="SAM" id="Phobius"/>
    </source>
</evidence>
<organism evidence="2 3">
    <name type="scientific">Strongylus vulgaris</name>
    <name type="common">Blood worm</name>
    <dbReference type="NCBI Taxonomy" id="40348"/>
    <lineage>
        <taxon>Eukaryota</taxon>
        <taxon>Metazoa</taxon>
        <taxon>Ecdysozoa</taxon>
        <taxon>Nematoda</taxon>
        <taxon>Chromadorea</taxon>
        <taxon>Rhabditida</taxon>
        <taxon>Rhabditina</taxon>
        <taxon>Rhabditomorpha</taxon>
        <taxon>Strongyloidea</taxon>
        <taxon>Strongylidae</taxon>
        <taxon>Strongylus</taxon>
    </lineage>
</organism>
<name>A0A3P7JCJ8_STRVU</name>
<keyword evidence="1" id="KW-0472">Membrane</keyword>
<protein>
    <submittedName>
        <fullName evidence="2">Uncharacterized protein</fullName>
    </submittedName>
</protein>
<evidence type="ECO:0000313" key="2">
    <source>
        <dbReference type="EMBL" id="VDM75764.1"/>
    </source>
</evidence>
<keyword evidence="1" id="KW-0812">Transmembrane</keyword>
<dbReference type="AlphaFoldDB" id="A0A3P7JCJ8"/>
<feature type="transmembrane region" description="Helical" evidence="1">
    <location>
        <begin position="81"/>
        <end position="99"/>
    </location>
</feature>
<keyword evidence="3" id="KW-1185">Reference proteome</keyword>
<dbReference type="EMBL" id="UYYB01095806">
    <property type="protein sequence ID" value="VDM75764.1"/>
    <property type="molecule type" value="Genomic_DNA"/>
</dbReference>
<keyword evidence="1" id="KW-1133">Transmembrane helix</keyword>
<gene>
    <name evidence="2" type="ORF">SVUK_LOCUS10762</name>
</gene>
<proteinExistence type="predicted"/>
<dbReference type="Proteomes" id="UP000270094">
    <property type="component" value="Unassembled WGS sequence"/>
</dbReference>
<accession>A0A3P7JCJ8</accession>
<evidence type="ECO:0000313" key="3">
    <source>
        <dbReference type="Proteomes" id="UP000270094"/>
    </source>
</evidence>